<gene>
    <name evidence="1" type="ORF">Patl1_33820</name>
</gene>
<organism evidence="1 2">
    <name type="scientific">Pistacia atlantica</name>
    <dbReference type="NCBI Taxonomy" id="434234"/>
    <lineage>
        <taxon>Eukaryota</taxon>
        <taxon>Viridiplantae</taxon>
        <taxon>Streptophyta</taxon>
        <taxon>Embryophyta</taxon>
        <taxon>Tracheophyta</taxon>
        <taxon>Spermatophyta</taxon>
        <taxon>Magnoliopsida</taxon>
        <taxon>eudicotyledons</taxon>
        <taxon>Gunneridae</taxon>
        <taxon>Pentapetalae</taxon>
        <taxon>rosids</taxon>
        <taxon>malvids</taxon>
        <taxon>Sapindales</taxon>
        <taxon>Anacardiaceae</taxon>
        <taxon>Pistacia</taxon>
    </lineage>
</organism>
<name>A0ACC0ZQT9_9ROSI</name>
<protein>
    <submittedName>
        <fullName evidence="1">Uncharacterized protein</fullName>
    </submittedName>
</protein>
<proteinExistence type="predicted"/>
<dbReference type="Proteomes" id="UP001164250">
    <property type="component" value="Chromosome 15"/>
</dbReference>
<sequence>MGVLVRFLLLTPSVAFSSSRLLFSAPSVVFSIMCKLQFSDGIFSLFLGCIMSVDIVESFHIRFTSKNYSAWEFQFTLFVKEKELWSHIDGSAPAPPSVEALSKWEIKDARVMTWILSSVAPHLVLNLKPYKTAAAMWNYLNMVYNQDNSARRFQLEYEMANFTQGSLSIEEYFSGFQTLWADYSNIVYANVPAVALSAVQAVHATTLANPNTLTPEMVQLMIIDHFCFFCFWALRNYDGNLKINTADGSSLPISAVGDISSSLTDVFVSPDLSTNLSSVGSSFKEDDREGA</sequence>
<accession>A0ACC0ZQT9</accession>
<keyword evidence="2" id="KW-1185">Reference proteome</keyword>
<evidence type="ECO:0000313" key="1">
    <source>
        <dbReference type="EMBL" id="KAJ0074954.1"/>
    </source>
</evidence>
<comment type="caution">
    <text evidence="1">The sequence shown here is derived from an EMBL/GenBank/DDBJ whole genome shotgun (WGS) entry which is preliminary data.</text>
</comment>
<evidence type="ECO:0000313" key="2">
    <source>
        <dbReference type="Proteomes" id="UP001164250"/>
    </source>
</evidence>
<dbReference type="EMBL" id="CM047910">
    <property type="protein sequence ID" value="KAJ0074954.1"/>
    <property type="molecule type" value="Genomic_DNA"/>
</dbReference>
<reference evidence="2" key="1">
    <citation type="journal article" date="2023" name="G3 (Bethesda)">
        <title>Genome assembly and association tests identify interacting loci associated with vigor, precocity, and sex in interspecific pistachio rootstocks.</title>
        <authorList>
            <person name="Palmer W."/>
            <person name="Jacygrad E."/>
            <person name="Sagayaradj S."/>
            <person name="Cavanaugh K."/>
            <person name="Han R."/>
            <person name="Bertier L."/>
            <person name="Beede B."/>
            <person name="Kafkas S."/>
            <person name="Golino D."/>
            <person name="Preece J."/>
            <person name="Michelmore R."/>
        </authorList>
    </citation>
    <scope>NUCLEOTIDE SEQUENCE [LARGE SCALE GENOMIC DNA]</scope>
</reference>